<evidence type="ECO:0000313" key="1">
    <source>
        <dbReference type="EMBL" id="PNY03137.1"/>
    </source>
</evidence>
<dbReference type="Proteomes" id="UP000236291">
    <property type="component" value="Unassembled WGS sequence"/>
</dbReference>
<proteinExistence type="predicted"/>
<name>A0A2K3NJD3_TRIPR</name>
<reference evidence="1 2" key="2">
    <citation type="journal article" date="2017" name="Front. Plant Sci.">
        <title>Gene Classification and Mining of Molecular Markers Useful in Red Clover (Trifolium pratense) Breeding.</title>
        <authorList>
            <person name="Istvanek J."/>
            <person name="Dluhosova J."/>
            <person name="Dluhos P."/>
            <person name="Patkova L."/>
            <person name="Nedelnik J."/>
            <person name="Repkova J."/>
        </authorList>
    </citation>
    <scope>NUCLEOTIDE SEQUENCE [LARGE SCALE GENOMIC DNA]</scope>
    <source>
        <strain evidence="2">cv. Tatra</strain>
        <tissue evidence="1">Young leaves</tissue>
    </source>
</reference>
<accession>A0A2K3NJD3</accession>
<organism evidence="1 2">
    <name type="scientific">Trifolium pratense</name>
    <name type="common">Red clover</name>
    <dbReference type="NCBI Taxonomy" id="57577"/>
    <lineage>
        <taxon>Eukaryota</taxon>
        <taxon>Viridiplantae</taxon>
        <taxon>Streptophyta</taxon>
        <taxon>Embryophyta</taxon>
        <taxon>Tracheophyta</taxon>
        <taxon>Spermatophyta</taxon>
        <taxon>Magnoliopsida</taxon>
        <taxon>eudicotyledons</taxon>
        <taxon>Gunneridae</taxon>
        <taxon>Pentapetalae</taxon>
        <taxon>rosids</taxon>
        <taxon>fabids</taxon>
        <taxon>Fabales</taxon>
        <taxon>Fabaceae</taxon>
        <taxon>Papilionoideae</taxon>
        <taxon>50 kb inversion clade</taxon>
        <taxon>NPAAA clade</taxon>
        <taxon>Hologalegina</taxon>
        <taxon>IRL clade</taxon>
        <taxon>Trifolieae</taxon>
        <taxon>Trifolium</taxon>
    </lineage>
</organism>
<reference evidence="1 2" key="1">
    <citation type="journal article" date="2014" name="Am. J. Bot.">
        <title>Genome assembly and annotation for red clover (Trifolium pratense; Fabaceae).</title>
        <authorList>
            <person name="Istvanek J."/>
            <person name="Jaros M."/>
            <person name="Krenek A."/>
            <person name="Repkova J."/>
        </authorList>
    </citation>
    <scope>NUCLEOTIDE SEQUENCE [LARGE SCALE GENOMIC DNA]</scope>
    <source>
        <strain evidence="2">cv. Tatra</strain>
        <tissue evidence="1">Young leaves</tissue>
    </source>
</reference>
<comment type="caution">
    <text evidence="1">The sequence shown here is derived from an EMBL/GenBank/DDBJ whole genome shotgun (WGS) entry which is preliminary data.</text>
</comment>
<dbReference type="EMBL" id="ASHM01022259">
    <property type="protein sequence ID" value="PNY03137.1"/>
    <property type="molecule type" value="Genomic_DNA"/>
</dbReference>
<evidence type="ECO:0000313" key="2">
    <source>
        <dbReference type="Proteomes" id="UP000236291"/>
    </source>
</evidence>
<dbReference type="AlphaFoldDB" id="A0A2K3NJD3"/>
<gene>
    <name evidence="1" type="ORF">L195_g026460</name>
</gene>
<protein>
    <submittedName>
        <fullName evidence="1">Uncharacterized protein</fullName>
    </submittedName>
</protein>
<sequence length="68" mass="7771">MAMEISSHMEFPAIGDGQGVLQRLEFPVYIFGPEPSPQLNQVDLEFHWFRACNLIRLTFDFIGSEPVT</sequence>